<dbReference type="InterPro" id="IPR000281">
    <property type="entry name" value="HTH_RpiR"/>
</dbReference>
<keyword evidence="7" id="KW-1185">Reference proteome</keyword>
<dbReference type="SUPFAM" id="SSF53697">
    <property type="entry name" value="SIS domain"/>
    <property type="match status" value="1"/>
</dbReference>
<keyword evidence="2" id="KW-0238">DNA-binding</keyword>
<comment type="caution">
    <text evidence="6">The sequence shown here is derived from an EMBL/GenBank/DDBJ whole genome shotgun (WGS) entry which is preliminary data.</text>
</comment>
<feature type="domain" description="HTH rpiR-type" evidence="4">
    <location>
        <begin position="8"/>
        <end position="84"/>
    </location>
</feature>
<feature type="domain" description="SIS" evidence="5">
    <location>
        <begin position="131"/>
        <end position="271"/>
    </location>
</feature>
<dbReference type="InterPro" id="IPR001347">
    <property type="entry name" value="SIS_dom"/>
</dbReference>
<dbReference type="Gene3D" id="3.40.50.10490">
    <property type="entry name" value="Glucose-6-phosphate isomerase like protein, domain 1"/>
    <property type="match status" value="1"/>
</dbReference>
<reference evidence="6 7" key="2">
    <citation type="submission" date="2018-09" db="EMBL/GenBank/DDBJ databases">
        <title>Genome of Sphaerochaeta halotolerans strain 4-11.</title>
        <authorList>
            <person name="Nazina T.N."/>
            <person name="Sokolova D.S."/>
        </authorList>
    </citation>
    <scope>NUCLEOTIDE SEQUENCE [LARGE SCALE GENOMIC DNA]</scope>
    <source>
        <strain evidence="6 7">4-11</strain>
    </source>
</reference>
<dbReference type="InterPro" id="IPR036388">
    <property type="entry name" value="WH-like_DNA-bd_sf"/>
</dbReference>
<evidence type="ECO:0000259" key="5">
    <source>
        <dbReference type="PROSITE" id="PS51464"/>
    </source>
</evidence>
<gene>
    <name evidence="6" type="ORF">DYP60_12860</name>
</gene>
<organism evidence="6 7">
    <name type="scientific">Sphaerochaeta halotolerans</name>
    <dbReference type="NCBI Taxonomy" id="2293840"/>
    <lineage>
        <taxon>Bacteria</taxon>
        <taxon>Pseudomonadati</taxon>
        <taxon>Spirochaetota</taxon>
        <taxon>Spirochaetia</taxon>
        <taxon>Spirochaetales</taxon>
        <taxon>Sphaerochaetaceae</taxon>
        <taxon>Sphaerochaeta</taxon>
    </lineage>
</organism>
<dbReference type="SUPFAM" id="SSF46689">
    <property type="entry name" value="Homeodomain-like"/>
    <property type="match status" value="1"/>
</dbReference>
<dbReference type="InterPro" id="IPR046348">
    <property type="entry name" value="SIS_dom_sf"/>
</dbReference>
<dbReference type="PANTHER" id="PTHR30514">
    <property type="entry name" value="GLUCOKINASE"/>
    <property type="match status" value="1"/>
</dbReference>
<evidence type="ECO:0000313" key="6">
    <source>
        <dbReference type="EMBL" id="RFU93801.1"/>
    </source>
</evidence>
<dbReference type="InterPro" id="IPR009057">
    <property type="entry name" value="Homeodomain-like_sf"/>
</dbReference>
<evidence type="ECO:0000313" key="7">
    <source>
        <dbReference type="Proteomes" id="UP000264002"/>
    </source>
</evidence>
<dbReference type="EMBL" id="QUWK01000018">
    <property type="protein sequence ID" value="RFU93801.1"/>
    <property type="molecule type" value="Genomic_DNA"/>
</dbReference>
<dbReference type="RefSeq" id="WP_117331420.1">
    <property type="nucleotide sequence ID" value="NZ_QUWK01000018.1"/>
</dbReference>
<proteinExistence type="predicted"/>
<evidence type="ECO:0000256" key="1">
    <source>
        <dbReference type="ARBA" id="ARBA00023015"/>
    </source>
</evidence>
<dbReference type="Pfam" id="PF01380">
    <property type="entry name" value="SIS"/>
    <property type="match status" value="1"/>
</dbReference>
<protein>
    <submittedName>
        <fullName evidence="6">MurR/RpiR family transcriptional regulator</fullName>
    </submittedName>
</protein>
<evidence type="ECO:0000256" key="2">
    <source>
        <dbReference type="ARBA" id="ARBA00023125"/>
    </source>
</evidence>
<dbReference type="Pfam" id="PF01418">
    <property type="entry name" value="HTH_6"/>
    <property type="match status" value="1"/>
</dbReference>
<dbReference type="GO" id="GO:0003677">
    <property type="term" value="F:DNA binding"/>
    <property type="evidence" value="ECO:0007669"/>
    <property type="project" value="UniProtKB-KW"/>
</dbReference>
<dbReference type="CDD" id="cd05013">
    <property type="entry name" value="SIS_RpiR"/>
    <property type="match status" value="1"/>
</dbReference>
<evidence type="ECO:0000256" key="3">
    <source>
        <dbReference type="ARBA" id="ARBA00023163"/>
    </source>
</evidence>
<dbReference type="GO" id="GO:1901135">
    <property type="term" value="P:carbohydrate derivative metabolic process"/>
    <property type="evidence" value="ECO:0007669"/>
    <property type="project" value="InterPro"/>
</dbReference>
<accession>A0A372MDB4</accession>
<dbReference type="GO" id="GO:0097367">
    <property type="term" value="F:carbohydrate derivative binding"/>
    <property type="evidence" value="ECO:0007669"/>
    <property type="project" value="InterPro"/>
</dbReference>
<keyword evidence="3" id="KW-0804">Transcription</keyword>
<dbReference type="AlphaFoldDB" id="A0A372MDB4"/>
<dbReference type="GO" id="GO:0003700">
    <property type="term" value="F:DNA-binding transcription factor activity"/>
    <property type="evidence" value="ECO:0007669"/>
    <property type="project" value="InterPro"/>
</dbReference>
<sequence>MEEKVQVEGALYAINAQYDLLSDSEKKVASYVLREPKKTVHFNVRELSKQSGASQAAVIRFCKHLNFTSFSNFKLRLARDVFGNYDERYVPDFELDSETSPSVVIHSVIQRFQHSFNALERCLDGKELEKAVSLIQSAHSTFLFGVGASGVVAFDFMQKLVRLGISVFYTHDTDLQLTAASTMRKEDCACILSYSGENDTMVAAAKQLKRSGTPIISVTMDSDNTLRRLSDISIVIPASERIYRQGASTSRINQLAVIDMLYSLMVAGNLDASIEAIEQTMAVTHRHVSTDNTP</sequence>
<dbReference type="PANTHER" id="PTHR30514:SF1">
    <property type="entry name" value="HTH-TYPE TRANSCRIPTIONAL REGULATOR HEXR-RELATED"/>
    <property type="match status" value="1"/>
</dbReference>
<dbReference type="Proteomes" id="UP000264002">
    <property type="component" value="Unassembled WGS sequence"/>
</dbReference>
<name>A0A372MDB4_9SPIR</name>
<dbReference type="PROSITE" id="PS51071">
    <property type="entry name" value="HTH_RPIR"/>
    <property type="match status" value="1"/>
</dbReference>
<dbReference type="InterPro" id="IPR047640">
    <property type="entry name" value="RpiR-like"/>
</dbReference>
<dbReference type="PROSITE" id="PS51464">
    <property type="entry name" value="SIS"/>
    <property type="match status" value="1"/>
</dbReference>
<dbReference type="InterPro" id="IPR035472">
    <property type="entry name" value="RpiR-like_SIS"/>
</dbReference>
<reference evidence="7" key="1">
    <citation type="submission" date="2018-08" db="EMBL/GenBank/DDBJ databases">
        <authorList>
            <person name="Grouzdev D.S."/>
            <person name="Krutkina M.S."/>
        </authorList>
    </citation>
    <scope>NUCLEOTIDE SEQUENCE [LARGE SCALE GENOMIC DNA]</scope>
    <source>
        <strain evidence="7">4-11</strain>
    </source>
</reference>
<evidence type="ECO:0000259" key="4">
    <source>
        <dbReference type="PROSITE" id="PS51071"/>
    </source>
</evidence>
<keyword evidence="1" id="KW-0805">Transcription regulation</keyword>
<dbReference type="Gene3D" id="1.10.10.10">
    <property type="entry name" value="Winged helix-like DNA-binding domain superfamily/Winged helix DNA-binding domain"/>
    <property type="match status" value="1"/>
</dbReference>